<dbReference type="Proteomes" id="UP000324222">
    <property type="component" value="Unassembled WGS sequence"/>
</dbReference>
<dbReference type="SUPFAM" id="SSF51197">
    <property type="entry name" value="Clavaminate synthase-like"/>
    <property type="match status" value="1"/>
</dbReference>
<keyword evidence="2" id="KW-0560">Oxidoreductase</keyword>
<dbReference type="InterPro" id="IPR027443">
    <property type="entry name" value="IPNS-like_sf"/>
</dbReference>
<gene>
    <name evidence="2" type="primary">GA2OX8</name>
    <name evidence="2" type="ORF">E2C01_096991</name>
</gene>
<dbReference type="Pfam" id="PF03171">
    <property type="entry name" value="2OG-FeII_Oxy"/>
    <property type="match status" value="1"/>
</dbReference>
<reference evidence="2 3" key="1">
    <citation type="submission" date="2019-05" db="EMBL/GenBank/DDBJ databases">
        <title>Another draft genome of Portunus trituberculatus and its Hox gene families provides insights of decapod evolution.</title>
        <authorList>
            <person name="Jeong J.-H."/>
            <person name="Song I."/>
            <person name="Kim S."/>
            <person name="Choi T."/>
            <person name="Kim D."/>
            <person name="Ryu S."/>
            <person name="Kim W."/>
        </authorList>
    </citation>
    <scope>NUCLEOTIDE SEQUENCE [LARGE SCALE GENOMIC DNA]</scope>
    <source>
        <tissue evidence="2">Muscle</tissue>
    </source>
</reference>
<comment type="caution">
    <text evidence="2">The sequence shown here is derived from an EMBL/GenBank/DDBJ whole genome shotgun (WGS) entry which is preliminary data.</text>
</comment>
<name>A0A5B7JX38_PORTR</name>
<dbReference type="InterPro" id="IPR044861">
    <property type="entry name" value="IPNS-like_FE2OG_OXY"/>
</dbReference>
<keyword evidence="2" id="KW-0223">Dioxygenase</keyword>
<accession>A0A5B7JX38</accession>
<dbReference type="AlphaFoldDB" id="A0A5B7JX38"/>
<dbReference type="EMBL" id="VSRR010127218">
    <property type="protein sequence ID" value="MPD01461.1"/>
    <property type="molecule type" value="Genomic_DNA"/>
</dbReference>
<feature type="domain" description="Isopenicillin N synthase-like Fe(2+) 2OG dioxygenase" evidence="1">
    <location>
        <begin position="11"/>
        <end position="59"/>
    </location>
</feature>
<keyword evidence="3" id="KW-1185">Reference proteome</keyword>
<dbReference type="OrthoDB" id="288590at2759"/>
<evidence type="ECO:0000313" key="3">
    <source>
        <dbReference type="Proteomes" id="UP000324222"/>
    </source>
</evidence>
<dbReference type="Gene3D" id="2.60.120.330">
    <property type="entry name" value="B-lactam Antibiotic, Isopenicillin N Synthase, Chain"/>
    <property type="match status" value="1"/>
</dbReference>
<proteinExistence type="predicted"/>
<sequence length="66" mass="7334">MCTDSPPNATVMRVNHYPPLPADLPENVIRCGAHTDYGSITLLFQDCMGGLQICKETQQVRGLKMR</sequence>
<evidence type="ECO:0000313" key="2">
    <source>
        <dbReference type="EMBL" id="MPD01461.1"/>
    </source>
</evidence>
<evidence type="ECO:0000259" key="1">
    <source>
        <dbReference type="Pfam" id="PF03171"/>
    </source>
</evidence>
<protein>
    <submittedName>
        <fullName evidence="2">Gibberellin 2-beta-dioxygenase 8</fullName>
    </submittedName>
</protein>
<organism evidence="2 3">
    <name type="scientific">Portunus trituberculatus</name>
    <name type="common">Swimming crab</name>
    <name type="synonym">Neptunus trituberculatus</name>
    <dbReference type="NCBI Taxonomy" id="210409"/>
    <lineage>
        <taxon>Eukaryota</taxon>
        <taxon>Metazoa</taxon>
        <taxon>Ecdysozoa</taxon>
        <taxon>Arthropoda</taxon>
        <taxon>Crustacea</taxon>
        <taxon>Multicrustacea</taxon>
        <taxon>Malacostraca</taxon>
        <taxon>Eumalacostraca</taxon>
        <taxon>Eucarida</taxon>
        <taxon>Decapoda</taxon>
        <taxon>Pleocyemata</taxon>
        <taxon>Brachyura</taxon>
        <taxon>Eubrachyura</taxon>
        <taxon>Portunoidea</taxon>
        <taxon>Portunidae</taxon>
        <taxon>Portuninae</taxon>
        <taxon>Portunus</taxon>
    </lineage>
</organism>
<dbReference type="GO" id="GO:0051213">
    <property type="term" value="F:dioxygenase activity"/>
    <property type="evidence" value="ECO:0007669"/>
    <property type="project" value="UniProtKB-KW"/>
</dbReference>